<dbReference type="EMBL" id="CP062983">
    <property type="protein sequence ID" value="QPC81093.1"/>
    <property type="molecule type" value="Genomic_DNA"/>
</dbReference>
<dbReference type="InterPro" id="IPR037284">
    <property type="entry name" value="SUF_FeS_clus_asmbl_SufBD_sf"/>
</dbReference>
<dbReference type="Proteomes" id="UP000594468">
    <property type="component" value="Chromosome"/>
</dbReference>
<feature type="domain" description="SUF system FeS cluster assembly SufBD N-terminal" evidence="3">
    <location>
        <begin position="30"/>
        <end position="181"/>
    </location>
</feature>
<dbReference type="InterPro" id="IPR055346">
    <property type="entry name" value="Fe-S_cluster_assembly_SufBD"/>
</dbReference>
<gene>
    <name evidence="4" type="primary">sufD</name>
    <name evidence="4" type="ORF">G4Y79_15425</name>
</gene>
<feature type="domain" description="SUF system FeS cluster assembly SufBD core" evidence="2">
    <location>
        <begin position="185"/>
        <end position="416"/>
    </location>
</feature>
<evidence type="ECO:0000313" key="4">
    <source>
        <dbReference type="EMBL" id="QPC81093.1"/>
    </source>
</evidence>
<evidence type="ECO:0000259" key="2">
    <source>
        <dbReference type="Pfam" id="PF01458"/>
    </source>
</evidence>
<dbReference type="SUPFAM" id="SSF101960">
    <property type="entry name" value="Stabilizer of iron transporter SufD"/>
    <property type="match status" value="1"/>
</dbReference>
<dbReference type="GO" id="GO:0016226">
    <property type="term" value="P:iron-sulfur cluster assembly"/>
    <property type="evidence" value="ECO:0007669"/>
    <property type="project" value="InterPro"/>
</dbReference>
<dbReference type="InterPro" id="IPR011542">
    <property type="entry name" value="SUF_FeS_clus_asmbl_SufD"/>
</dbReference>
<evidence type="ECO:0000259" key="3">
    <source>
        <dbReference type="Pfam" id="PF19295"/>
    </source>
</evidence>
<dbReference type="InterPro" id="IPR045595">
    <property type="entry name" value="SufBD_N"/>
</dbReference>
<name>A0A7S8E650_9CHLR</name>
<dbReference type="KEGG" id="pmet:G4Y79_15425"/>
<dbReference type="PANTHER" id="PTHR43575:SF1">
    <property type="entry name" value="PROTEIN ABCI7, CHLOROPLASTIC"/>
    <property type="match status" value="1"/>
</dbReference>
<comment type="similarity">
    <text evidence="1">Belongs to the iron-sulfur cluster assembly SufBD family.</text>
</comment>
<dbReference type="Pfam" id="PF19295">
    <property type="entry name" value="SufBD_N"/>
    <property type="match status" value="1"/>
</dbReference>
<dbReference type="InterPro" id="IPR000825">
    <property type="entry name" value="SUF_FeS_clus_asmbl_SufBD_core"/>
</dbReference>
<keyword evidence="5" id="KW-1185">Reference proteome</keyword>
<reference evidence="4 5" key="1">
    <citation type="submission" date="2020-02" db="EMBL/GenBank/DDBJ databases">
        <authorList>
            <person name="Zheng R.K."/>
            <person name="Sun C.M."/>
        </authorList>
    </citation>
    <scope>NUCLEOTIDE SEQUENCE [LARGE SCALE GENOMIC DNA]</scope>
    <source>
        <strain evidence="5">rifampicinis</strain>
    </source>
</reference>
<evidence type="ECO:0000256" key="1">
    <source>
        <dbReference type="ARBA" id="ARBA00043967"/>
    </source>
</evidence>
<dbReference type="NCBIfam" id="TIGR01981">
    <property type="entry name" value="sufD"/>
    <property type="match status" value="1"/>
</dbReference>
<evidence type="ECO:0000313" key="5">
    <source>
        <dbReference type="Proteomes" id="UP000594468"/>
    </source>
</evidence>
<proteinExistence type="inferred from homology"/>
<protein>
    <submittedName>
        <fullName evidence="4">Fe-S cluster assembly protein SufD</fullName>
    </submittedName>
</protein>
<sequence length="443" mass="49979">MVVQRRSRVDNQPKYTRADVEALVSQYDEPQWLSDFRFEAWDLYESLPMPGHEEEWRRTDYSHIQWQDASNKIVPNGATVDTVPQKNLEPLVGGQQGGLLVFVDGKLVQNDVADELIQQGVVFKDLHTALKENEEIVREYFMTQAVKPTDGKFAALHGALWDHGVVLYVPKNKAIEQPLHVVMYNTKDGSHLAHMLVVIGENAQATLQVDYASADGSTNSAYIGATELIVGDAANLRYVALQEWNRQTYEFSHQRAMVGRDANLDWVIGNMGTRLTKAFIEVDIVGAGSNARVSGFFFADKDQFFDLDTQQNHNAPLTTSDLLFKGAAKDHARTLWQGMIKSLPKMQKIDGYQVCRNLVLSPDARMDSIPGLEIEADDVMCSHAATFGTLEEELLYYLMSRGIPRPEAQLMIIDGFFDELLQRIPFERVRERLQSEIEAKILG</sequence>
<dbReference type="RefSeq" id="WP_195169166.1">
    <property type="nucleotide sequence ID" value="NZ_CP062983.1"/>
</dbReference>
<organism evidence="4 5">
    <name type="scientific">Phototrophicus methaneseepsis</name>
    <dbReference type="NCBI Taxonomy" id="2710758"/>
    <lineage>
        <taxon>Bacteria</taxon>
        <taxon>Bacillati</taxon>
        <taxon>Chloroflexota</taxon>
        <taxon>Candidatus Thermofontia</taxon>
        <taxon>Phototrophicales</taxon>
        <taxon>Phototrophicaceae</taxon>
        <taxon>Phototrophicus</taxon>
    </lineage>
</organism>
<dbReference type="AlphaFoldDB" id="A0A7S8E650"/>
<dbReference type="Pfam" id="PF01458">
    <property type="entry name" value="SUFBD_core"/>
    <property type="match status" value="1"/>
</dbReference>
<accession>A0A7S8E650</accession>
<dbReference type="PANTHER" id="PTHR43575">
    <property type="entry name" value="PROTEIN ABCI7, CHLOROPLASTIC"/>
    <property type="match status" value="1"/>
</dbReference>